<dbReference type="InParanoid" id="A0A0D1EAN6"/>
<dbReference type="VEuPathDB" id="FungiDB:UMAG_01347"/>
<feature type="region of interest" description="Disordered" evidence="1">
    <location>
        <begin position="90"/>
        <end position="114"/>
    </location>
</feature>
<gene>
    <name evidence="2" type="ORF">UMAG_01347</name>
</gene>
<reference evidence="2 3" key="1">
    <citation type="journal article" date="2006" name="Nature">
        <title>Insights from the genome of the biotrophic fungal plant pathogen Ustilago maydis.</title>
        <authorList>
            <person name="Kamper J."/>
            <person name="Kahmann R."/>
            <person name="Bolker M."/>
            <person name="Ma L.J."/>
            <person name="Brefort T."/>
            <person name="Saville B.J."/>
            <person name="Banuett F."/>
            <person name="Kronstad J.W."/>
            <person name="Gold S.E."/>
            <person name="Muller O."/>
            <person name="Perlin M.H."/>
            <person name="Wosten H.A."/>
            <person name="de Vries R."/>
            <person name="Ruiz-Herrera J."/>
            <person name="Reynaga-Pena C.G."/>
            <person name="Snetselaar K."/>
            <person name="McCann M."/>
            <person name="Perez-Martin J."/>
            <person name="Feldbrugge M."/>
            <person name="Basse C.W."/>
            <person name="Steinberg G."/>
            <person name="Ibeas J.I."/>
            <person name="Holloman W."/>
            <person name="Guzman P."/>
            <person name="Farman M."/>
            <person name="Stajich J.E."/>
            <person name="Sentandreu R."/>
            <person name="Gonzalez-Prieto J.M."/>
            <person name="Kennell J.C."/>
            <person name="Molina L."/>
            <person name="Schirawski J."/>
            <person name="Mendoza-Mendoza A."/>
            <person name="Greilinger D."/>
            <person name="Munch K."/>
            <person name="Rossel N."/>
            <person name="Scherer M."/>
            <person name="Vranes M."/>
            <person name="Ladendorf O."/>
            <person name="Vincon V."/>
            <person name="Fuchs U."/>
            <person name="Sandrock B."/>
            <person name="Meng S."/>
            <person name="Ho E.C."/>
            <person name="Cahill M.J."/>
            <person name="Boyce K.J."/>
            <person name="Klose J."/>
            <person name="Klosterman S.J."/>
            <person name="Deelstra H.J."/>
            <person name="Ortiz-Castellanos L."/>
            <person name="Li W."/>
            <person name="Sanchez-Alonso P."/>
            <person name="Schreier P.H."/>
            <person name="Hauser-Hahn I."/>
            <person name="Vaupel M."/>
            <person name="Koopmann E."/>
            <person name="Friedrich G."/>
            <person name="Voss H."/>
            <person name="Schluter T."/>
            <person name="Margolis J."/>
            <person name="Platt D."/>
            <person name="Swimmer C."/>
            <person name="Gnirke A."/>
            <person name="Chen F."/>
            <person name="Vysotskaia V."/>
            <person name="Mannhaupt G."/>
            <person name="Guldener U."/>
            <person name="Munsterkotter M."/>
            <person name="Haase D."/>
            <person name="Oesterheld M."/>
            <person name="Mewes H.W."/>
            <person name="Mauceli E.W."/>
            <person name="DeCaprio D."/>
            <person name="Wade C.M."/>
            <person name="Butler J."/>
            <person name="Young S."/>
            <person name="Jaffe D.B."/>
            <person name="Calvo S."/>
            <person name="Nusbaum C."/>
            <person name="Galagan J."/>
            <person name="Birren B.W."/>
        </authorList>
    </citation>
    <scope>NUCLEOTIDE SEQUENCE [LARGE SCALE GENOMIC DNA]</scope>
    <source>
        <strain evidence="3">DSM 14603 / FGSC 9021 / UM521</strain>
    </source>
</reference>
<evidence type="ECO:0000313" key="2">
    <source>
        <dbReference type="EMBL" id="KIS71450.1"/>
    </source>
</evidence>
<organism evidence="2 3">
    <name type="scientific">Mycosarcoma maydis</name>
    <name type="common">Corn smut fungus</name>
    <name type="synonym">Ustilago maydis</name>
    <dbReference type="NCBI Taxonomy" id="5270"/>
    <lineage>
        <taxon>Eukaryota</taxon>
        <taxon>Fungi</taxon>
        <taxon>Dikarya</taxon>
        <taxon>Basidiomycota</taxon>
        <taxon>Ustilaginomycotina</taxon>
        <taxon>Ustilaginomycetes</taxon>
        <taxon>Ustilaginales</taxon>
        <taxon>Ustilaginaceae</taxon>
        <taxon>Mycosarcoma</taxon>
    </lineage>
</organism>
<dbReference type="EMBL" id="CM003141">
    <property type="protein sequence ID" value="KIS71450.1"/>
    <property type="molecule type" value="Genomic_DNA"/>
</dbReference>
<keyword evidence="3" id="KW-1185">Reference proteome</keyword>
<feature type="compositionally biased region" description="Low complexity" evidence="1">
    <location>
        <begin position="26"/>
        <end position="55"/>
    </location>
</feature>
<dbReference type="AlphaFoldDB" id="A0A0D1EAN6"/>
<dbReference type="RefSeq" id="XP_011387246.1">
    <property type="nucleotide sequence ID" value="XM_011388944.1"/>
</dbReference>
<feature type="compositionally biased region" description="Polar residues" evidence="1">
    <location>
        <begin position="90"/>
        <end position="101"/>
    </location>
</feature>
<feature type="region of interest" description="Disordered" evidence="1">
    <location>
        <begin position="1"/>
        <end position="56"/>
    </location>
</feature>
<name>A0A0D1EAN6_MYCMD</name>
<proteinExistence type="predicted"/>
<dbReference type="OMA" id="DWAGKED"/>
<dbReference type="Proteomes" id="UP000000561">
    <property type="component" value="Chromosome 2"/>
</dbReference>
<feature type="compositionally biased region" description="Acidic residues" evidence="1">
    <location>
        <begin position="102"/>
        <end position="114"/>
    </location>
</feature>
<dbReference type="GeneID" id="23562402"/>
<sequence length="114" mass="12495">MSVLTAQIHIDASSSCSHPLPPSPLPLDSSSLSPSTELRLPLPTNPSSSNSYSYSKPQTLSHLADAIDTTRANLNQILTCWKEWAGKELPSNNHAHLNSQNELEDDEQDDQDDE</sequence>
<dbReference type="OrthoDB" id="2553859at2759"/>
<protein>
    <submittedName>
        <fullName evidence="2">Uncharacterized protein</fullName>
    </submittedName>
</protein>
<dbReference type="eggNOG" id="ENOG502R4BH">
    <property type="taxonomic scope" value="Eukaryota"/>
</dbReference>
<evidence type="ECO:0000313" key="3">
    <source>
        <dbReference type="Proteomes" id="UP000000561"/>
    </source>
</evidence>
<evidence type="ECO:0000256" key="1">
    <source>
        <dbReference type="SAM" id="MobiDB-lite"/>
    </source>
</evidence>
<dbReference type="KEGG" id="uma:UMAG_01347"/>
<accession>A0A0D1EAN6</accession>